<sequence>MKIVVIYKSKTGFTKKYAEWISKELKADIFKSSKATREMLNEYDTIIYGGSLYASGVIGIKLITKNFDKLKNKKIIVFATGASSSKENVINEVKDKNFTPEQQKHIKFFYFRGGFNYNELNSFDKFLMTLMKNKIKSKKKEDLTDEEKEMLDAYDNPVDFTNKKYIEKLIDYVNS</sequence>
<dbReference type="HOGENOM" id="CLU_108839_0_0_9"/>
<dbReference type="InterPro" id="IPR026816">
    <property type="entry name" value="Flavodoxin_dom"/>
</dbReference>
<dbReference type="Proteomes" id="UP000017118">
    <property type="component" value="Chromosome"/>
</dbReference>
<dbReference type="GO" id="GO:0010181">
    <property type="term" value="F:FMN binding"/>
    <property type="evidence" value="ECO:0007669"/>
    <property type="project" value="InterPro"/>
</dbReference>
<reference evidence="2 3" key="1">
    <citation type="journal article" date="2013" name="Genome Announc.">
        <title>Complete Genome Sequence of the Solvent Producer Clostridium saccharobutylicum NCP262 (DSM 13864).</title>
        <authorList>
            <person name="Poehlein A."/>
            <person name="Hartwich K."/>
            <person name="Krabben P."/>
            <person name="Ehrenreich A."/>
            <person name="Liebl W."/>
            <person name="Durre P."/>
            <person name="Gottschalk G."/>
            <person name="Daniel R."/>
        </authorList>
    </citation>
    <scope>NUCLEOTIDE SEQUENCE [LARGE SCALE GENOMIC DNA]</scope>
    <source>
        <strain evidence="2">DSM 13864</strain>
    </source>
</reference>
<evidence type="ECO:0000313" key="2">
    <source>
        <dbReference type="EMBL" id="AGX44313.1"/>
    </source>
</evidence>
<dbReference type="RefSeq" id="WP_022747453.1">
    <property type="nucleotide sequence ID" value="NC_022571.1"/>
</dbReference>
<dbReference type="EMBL" id="CP006721">
    <property type="protein sequence ID" value="AGX44313.1"/>
    <property type="molecule type" value="Genomic_DNA"/>
</dbReference>
<dbReference type="PROSITE" id="PS00201">
    <property type="entry name" value="FLAVODOXIN"/>
    <property type="match status" value="1"/>
</dbReference>
<dbReference type="OrthoDB" id="2146857at2"/>
<dbReference type="GO" id="GO:0016651">
    <property type="term" value="F:oxidoreductase activity, acting on NAD(P)H"/>
    <property type="evidence" value="ECO:0007669"/>
    <property type="project" value="UniProtKB-ARBA"/>
</dbReference>
<dbReference type="InterPro" id="IPR029039">
    <property type="entry name" value="Flavoprotein-like_sf"/>
</dbReference>
<dbReference type="InterPro" id="IPR052200">
    <property type="entry name" value="Protoporphyrinogen_IX_DH"/>
</dbReference>
<dbReference type="Pfam" id="PF12724">
    <property type="entry name" value="Flavodoxin_5"/>
    <property type="match status" value="1"/>
</dbReference>
<gene>
    <name evidence="2" type="ORF">CLSA_c33500</name>
</gene>
<organism evidence="2 3">
    <name type="scientific">Clostridium saccharobutylicum DSM 13864</name>
    <dbReference type="NCBI Taxonomy" id="1345695"/>
    <lineage>
        <taxon>Bacteria</taxon>
        <taxon>Bacillati</taxon>
        <taxon>Bacillota</taxon>
        <taxon>Clostridia</taxon>
        <taxon>Eubacteriales</taxon>
        <taxon>Clostridiaceae</taxon>
        <taxon>Clostridium</taxon>
    </lineage>
</organism>
<evidence type="ECO:0000313" key="3">
    <source>
        <dbReference type="Proteomes" id="UP000017118"/>
    </source>
</evidence>
<dbReference type="PANTHER" id="PTHR38030">
    <property type="entry name" value="PROTOPORPHYRINOGEN IX DEHYDROGENASE [MENAQUINONE]"/>
    <property type="match status" value="1"/>
</dbReference>
<dbReference type="SUPFAM" id="SSF52218">
    <property type="entry name" value="Flavoproteins"/>
    <property type="match status" value="1"/>
</dbReference>
<dbReference type="Gene3D" id="3.40.50.360">
    <property type="match status" value="1"/>
</dbReference>
<dbReference type="GO" id="GO:0006783">
    <property type="term" value="P:heme biosynthetic process"/>
    <property type="evidence" value="ECO:0007669"/>
    <property type="project" value="TreeGrafter"/>
</dbReference>
<protein>
    <submittedName>
        <fullName evidence="2">Flavodoxin</fullName>
    </submittedName>
</protein>
<dbReference type="InterPro" id="IPR008254">
    <property type="entry name" value="Flavodoxin/NO_synth"/>
</dbReference>
<dbReference type="eggNOG" id="COG4635">
    <property type="taxonomic scope" value="Bacteria"/>
</dbReference>
<dbReference type="KEGG" id="csb:CLSA_c33500"/>
<dbReference type="PATRIC" id="fig|1345695.10.peg.3250"/>
<dbReference type="PANTHER" id="PTHR38030:SF2">
    <property type="entry name" value="PROTOPORPHYRINOGEN IX DEHYDROGENASE [QUINONE]"/>
    <property type="match status" value="1"/>
</dbReference>
<accession>U5MUU4</accession>
<dbReference type="GO" id="GO:0009055">
    <property type="term" value="F:electron transfer activity"/>
    <property type="evidence" value="ECO:0007669"/>
    <property type="project" value="InterPro"/>
</dbReference>
<dbReference type="InterPro" id="IPR001226">
    <property type="entry name" value="Flavodoxin_CS"/>
</dbReference>
<name>U5MUU4_CLOSA</name>
<keyword evidence="3" id="KW-1185">Reference proteome</keyword>
<feature type="domain" description="Flavodoxin-like" evidence="1">
    <location>
        <begin position="3"/>
        <end position="159"/>
    </location>
</feature>
<evidence type="ECO:0000259" key="1">
    <source>
        <dbReference type="PROSITE" id="PS50902"/>
    </source>
</evidence>
<proteinExistence type="predicted"/>
<dbReference type="PROSITE" id="PS50902">
    <property type="entry name" value="FLAVODOXIN_LIKE"/>
    <property type="match status" value="1"/>
</dbReference>
<dbReference type="GO" id="GO:0070819">
    <property type="term" value="F:menaquinone-dependent protoporphyrinogen oxidase activity"/>
    <property type="evidence" value="ECO:0007669"/>
    <property type="project" value="TreeGrafter"/>
</dbReference>
<dbReference type="GeneID" id="55475692"/>
<dbReference type="AlphaFoldDB" id="U5MUU4"/>